<organism evidence="14 15">
    <name type="scientific">Schaalia radingae</name>
    <dbReference type="NCBI Taxonomy" id="131110"/>
    <lineage>
        <taxon>Bacteria</taxon>
        <taxon>Bacillati</taxon>
        <taxon>Actinomycetota</taxon>
        <taxon>Actinomycetes</taxon>
        <taxon>Actinomycetales</taxon>
        <taxon>Actinomycetaceae</taxon>
        <taxon>Schaalia</taxon>
    </lineage>
</organism>
<comment type="function">
    <text evidence="12">Catalyzes the cyclization of GTP to (8S)-3',8-cyclo-7,8-dihydroguanosine 5'-triphosphate.</text>
</comment>
<keyword evidence="7 12" id="KW-0411">Iron-sulfur</keyword>
<dbReference type="SFLD" id="SFLDG01067">
    <property type="entry name" value="SPASM/twitch_domain_containing"/>
    <property type="match status" value="1"/>
</dbReference>
<keyword evidence="2 12" id="KW-0004">4Fe-4S</keyword>
<keyword evidence="9 12" id="KW-0501">Molybdenum cofactor biosynthesis</keyword>
<dbReference type="RefSeq" id="WP_257590390.1">
    <property type="nucleotide sequence ID" value="NZ_LT629792.1"/>
</dbReference>
<feature type="binding site" evidence="12">
    <location>
        <position position="184"/>
    </location>
    <ligand>
        <name>GTP</name>
        <dbReference type="ChEBI" id="CHEBI:37565"/>
    </ligand>
</feature>
<dbReference type="Pfam" id="PF06463">
    <property type="entry name" value="Mob_synth_C"/>
    <property type="match status" value="1"/>
</dbReference>
<comment type="similarity">
    <text evidence="12">Belongs to the radical SAM superfamily. MoaA family.</text>
</comment>
<gene>
    <name evidence="12" type="primary">moaA</name>
    <name evidence="14" type="ORF">SAMN04489714_0590</name>
</gene>
<evidence type="ECO:0000313" key="15">
    <source>
        <dbReference type="Proteomes" id="UP000198976"/>
    </source>
</evidence>
<feature type="binding site" evidence="12">
    <location>
        <position position="37"/>
    </location>
    <ligand>
        <name>GTP</name>
        <dbReference type="ChEBI" id="CHEBI:37565"/>
    </ligand>
</feature>
<feature type="binding site" evidence="12">
    <location>
        <position position="218"/>
    </location>
    <ligand>
        <name>S-adenosyl-L-methionine</name>
        <dbReference type="ChEBI" id="CHEBI:59789"/>
    </ligand>
</feature>
<evidence type="ECO:0000256" key="7">
    <source>
        <dbReference type="ARBA" id="ARBA00023014"/>
    </source>
</evidence>
<dbReference type="InterPro" id="IPR058240">
    <property type="entry name" value="rSAM_sf"/>
</dbReference>
<accession>A0ABY0V621</accession>
<feature type="binding site" evidence="12">
    <location>
        <position position="147"/>
    </location>
    <ligand>
        <name>S-adenosyl-L-methionine</name>
        <dbReference type="ChEBI" id="CHEBI:59789"/>
    </ligand>
</feature>
<feature type="binding site" evidence="12">
    <location>
        <position position="88"/>
    </location>
    <ligand>
        <name>GTP</name>
        <dbReference type="ChEBI" id="CHEBI:37565"/>
    </ligand>
</feature>
<dbReference type="PROSITE" id="PS01305">
    <property type="entry name" value="MOAA_NIFB_PQQE"/>
    <property type="match status" value="1"/>
</dbReference>
<keyword evidence="15" id="KW-1185">Reference proteome</keyword>
<evidence type="ECO:0000256" key="4">
    <source>
        <dbReference type="ARBA" id="ARBA00022723"/>
    </source>
</evidence>
<evidence type="ECO:0000256" key="10">
    <source>
        <dbReference type="ARBA" id="ARBA00023239"/>
    </source>
</evidence>
<evidence type="ECO:0000259" key="13">
    <source>
        <dbReference type="PROSITE" id="PS51918"/>
    </source>
</evidence>
<feature type="domain" description="Radical SAM core" evidence="13">
    <location>
        <begin position="28"/>
        <end position="258"/>
    </location>
</feature>
<sequence>MSIALNMPLMQARLDPAKRPDVPVLLDQFGRVAKDLRISVTDRCNLRCQYCMPAEGVEFSSPDRILTDDEIKRMIHIGVQQCGIEKIRFTGGEPLMRRSLEELVSYAASLCTWKGTRPDLSMTTNGLGLTHRAEALARAGLQRVNISMDSATRQGYRMMTRRDRFDDAVQGAAAAAQAGLRPVKLNALLMPGVNEDQAPELLRHALRNGYELRFIEFMPLGPRGSWKCEDMITRDDILDTLRPHFDLAHRPDRERGASPAEEWDVMSGADHPGGRFGIIASVTRPFCGECDRTRLTADGNIRTCLFARSETDVRTMMRTGATDEDIAQTWRLAMWGKQPGHGINDPDFLKPRRPMSAIGG</sequence>
<feature type="binding site" evidence="12">
    <location>
        <position position="92"/>
    </location>
    <ligand>
        <name>S-adenosyl-L-methionine</name>
        <dbReference type="ChEBI" id="CHEBI:59789"/>
    </ligand>
</feature>
<feature type="binding site" evidence="12">
    <location>
        <position position="51"/>
    </location>
    <ligand>
        <name>[4Fe-4S] cluster</name>
        <dbReference type="ChEBI" id="CHEBI:49883"/>
        <label>1</label>
        <note>4Fe-4S-S-AdoMet</note>
    </ligand>
</feature>
<feature type="binding site" evidence="12">
    <location>
        <begin position="292"/>
        <end position="294"/>
    </location>
    <ligand>
        <name>GTP</name>
        <dbReference type="ChEBI" id="CHEBI:37565"/>
    </ligand>
</feature>
<dbReference type="HAMAP" id="MF_01225_B">
    <property type="entry name" value="MoaA_B"/>
    <property type="match status" value="1"/>
</dbReference>
<evidence type="ECO:0000256" key="8">
    <source>
        <dbReference type="ARBA" id="ARBA00023134"/>
    </source>
</evidence>
<comment type="pathway">
    <text evidence="12">Cofactor biosynthesis; molybdopterin biosynthesis.</text>
</comment>
<evidence type="ECO:0000256" key="12">
    <source>
        <dbReference type="HAMAP-Rule" id="MF_01225"/>
    </source>
</evidence>
<keyword evidence="6 12" id="KW-0408">Iron</keyword>
<dbReference type="InterPro" id="IPR000385">
    <property type="entry name" value="MoaA_NifB_PqqE_Fe-S-bd_CS"/>
</dbReference>
<feature type="binding site" evidence="12">
    <location>
        <position position="287"/>
    </location>
    <ligand>
        <name>[4Fe-4S] cluster</name>
        <dbReference type="ChEBI" id="CHEBI:49883"/>
        <label>2</label>
        <note>4Fe-4S-substrate</note>
    </ligand>
</feature>
<dbReference type="EMBL" id="LT629792">
    <property type="protein sequence ID" value="SDT88872.1"/>
    <property type="molecule type" value="Genomic_DNA"/>
</dbReference>
<keyword evidence="3 12" id="KW-0949">S-adenosyl-L-methionine</keyword>
<feature type="binding site" evidence="12">
    <location>
        <position position="304"/>
    </location>
    <ligand>
        <name>[4Fe-4S] cluster</name>
        <dbReference type="ChEBI" id="CHEBI:49883"/>
        <label>2</label>
        <note>4Fe-4S-substrate</note>
    </ligand>
</feature>
<dbReference type="InterPro" id="IPR040064">
    <property type="entry name" value="MoaA-like"/>
</dbReference>
<feature type="binding site" evidence="12">
    <location>
        <position position="123"/>
    </location>
    <ligand>
        <name>GTP</name>
        <dbReference type="ChEBI" id="CHEBI:37565"/>
    </ligand>
</feature>
<comment type="subunit">
    <text evidence="12">Monomer and homodimer.</text>
</comment>
<dbReference type="PANTHER" id="PTHR22960:SF0">
    <property type="entry name" value="MOLYBDENUM COFACTOR BIOSYNTHESIS PROTEIN 1"/>
    <property type="match status" value="1"/>
</dbReference>
<dbReference type="SFLD" id="SFLDG01386">
    <property type="entry name" value="main_SPASM_domain-containing"/>
    <property type="match status" value="1"/>
</dbReference>
<dbReference type="InterPro" id="IPR010505">
    <property type="entry name" value="MoaA_twitch"/>
</dbReference>
<dbReference type="Pfam" id="PF04055">
    <property type="entry name" value="Radical_SAM"/>
    <property type="match status" value="1"/>
</dbReference>
<evidence type="ECO:0000313" key="14">
    <source>
        <dbReference type="EMBL" id="SDT88872.1"/>
    </source>
</evidence>
<feature type="binding site" evidence="12">
    <location>
        <position position="290"/>
    </location>
    <ligand>
        <name>[4Fe-4S] cluster</name>
        <dbReference type="ChEBI" id="CHEBI:49883"/>
        <label>2</label>
        <note>4Fe-4S-substrate</note>
    </ligand>
</feature>
<dbReference type="SMART" id="SM00729">
    <property type="entry name" value="Elp3"/>
    <property type="match status" value="1"/>
</dbReference>
<proteinExistence type="inferred from homology"/>
<comment type="catalytic activity">
    <reaction evidence="11 12">
        <text>GTP + AH2 + S-adenosyl-L-methionine = (8S)-3',8-cyclo-7,8-dihydroguanosine 5'-triphosphate + 5'-deoxyadenosine + L-methionine + A + H(+)</text>
        <dbReference type="Rhea" id="RHEA:49576"/>
        <dbReference type="ChEBI" id="CHEBI:13193"/>
        <dbReference type="ChEBI" id="CHEBI:15378"/>
        <dbReference type="ChEBI" id="CHEBI:17319"/>
        <dbReference type="ChEBI" id="CHEBI:17499"/>
        <dbReference type="ChEBI" id="CHEBI:37565"/>
        <dbReference type="ChEBI" id="CHEBI:57844"/>
        <dbReference type="ChEBI" id="CHEBI:59789"/>
        <dbReference type="ChEBI" id="CHEBI:131766"/>
        <dbReference type="EC" id="4.1.99.22"/>
    </reaction>
</comment>
<evidence type="ECO:0000256" key="6">
    <source>
        <dbReference type="ARBA" id="ARBA00023004"/>
    </source>
</evidence>
<dbReference type="CDD" id="cd01335">
    <property type="entry name" value="Radical_SAM"/>
    <property type="match status" value="1"/>
</dbReference>
<dbReference type="CDD" id="cd21117">
    <property type="entry name" value="Twitch_MoaA"/>
    <property type="match status" value="1"/>
</dbReference>
<keyword evidence="4 12" id="KW-0479">Metal-binding</keyword>
<name>A0ABY0V621_9ACTO</name>
<dbReference type="PROSITE" id="PS51918">
    <property type="entry name" value="RADICAL_SAM"/>
    <property type="match status" value="1"/>
</dbReference>
<dbReference type="PANTHER" id="PTHR22960">
    <property type="entry name" value="MOLYBDOPTERIN COFACTOR SYNTHESIS PROTEIN A"/>
    <property type="match status" value="1"/>
</dbReference>
<dbReference type="EC" id="4.1.99.22" evidence="1 12"/>
<reference evidence="14 15" key="1">
    <citation type="submission" date="2016-10" db="EMBL/GenBank/DDBJ databases">
        <authorList>
            <person name="Varghese N."/>
            <person name="Submissions S."/>
        </authorList>
    </citation>
    <scope>NUCLEOTIDE SEQUENCE [LARGE SCALE GENOMIC DNA]</scope>
    <source>
        <strain evidence="14 15">DSM 9169</strain>
    </source>
</reference>
<feature type="binding site" evidence="12">
    <location>
        <position position="50"/>
    </location>
    <ligand>
        <name>S-adenosyl-L-methionine</name>
        <dbReference type="ChEBI" id="CHEBI:59789"/>
    </ligand>
</feature>
<dbReference type="SUPFAM" id="SSF102114">
    <property type="entry name" value="Radical SAM enzymes"/>
    <property type="match status" value="1"/>
</dbReference>
<evidence type="ECO:0000256" key="9">
    <source>
        <dbReference type="ARBA" id="ARBA00023150"/>
    </source>
</evidence>
<dbReference type="Proteomes" id="UP000198976">
    <property type="component" value="Chromosome I"/>
</dbReference>
<dbReference type="InterPro" id="IPR006638">
    <property type="entry name" value="Elp3/MiaA/NifB-like_rSAM"/>
</dbReference>
<keyword evidence="5 12" id="KW-0547">Nucleotide-binding</keyword>
<dbReference type="Gene3D" id="3.20.20.70">
    <property type="entry name" value="Aldolase class I"/>
    <property type="match status" value="1"/>
</dbReference>
<dbReference type="InterPro" id="IPR007197">
    <property type="entry name" value="rSAM"/>
</dbReference>
<evidence type="ECO:0000256" key="11">
    <source>
        <dbReference type="ARBA" id="ARBA00048697"/>
    </source>
</evidence>
<dbReference type="SFLD" id="SFLDS00029">
    <property type="entry name" value="Radical_SAM"/>
    <property type="match status" value="1"/>
</dbReference>
<dbReference type="NCBIfam" id="TIGR02666">
    <property type="entry name" value="moaA"/>
    <property type="match status" value="1"/>
</dbReference>
<evidence type="ECO:0000256" key="5">
    <source>
        <dbReference type="ARBA" id="ARBA00022741"/>
    </source>
</evidence>
<dbReference type="InterPro" id="IPR050105">
    <property type="entry name" value="MoCo_biosynth_MoaA/MoaC"/>
</dbReference>
<evidence type="ECO:0000256" key="1">
    <source>
        <dbReference type="ARBA" id="ARBA00012167"/>
    </source>
</evidence>
<comment type="cofactor">
    <cofactor evidence="12">
        <name>[4Fe-4S] cluster</name>
        <dbReference type="ChEBI" id="CHEBI:49883"/>
    </cofactor>
    <text evidence="12">Binds 2 [4Fe-4S] clusters. Binds 1 [4Fe-4S] cluster coordinated with 3 cysteines and an exchangeable S-adenosyl-L-methionine and 1 [4Fe-4S] cluster coordinated with 3 cysteines and the GTP-derived substrate.</text>
</comment>
<evidence type="ECO:0000256" key="2">
    <source>
        <dbReference type="ARBA" id="ARBA00022485"/>
    </source>
</evidence>
<keyword evidence="8 12" id="KW-0342">GTP-binding</keyword>
<feature type="binding site" evidence="12">
    <location>
        <position position="44"/>
    </location>
    <ligand>
        <name>[4Fe-4S] cluster</name>
        <dbReference type="ChEBI" id="CHEBI:49883"/>
        <label>1</label>
        <note>4Fe-4S-S-AdoMet</note>
    </ligand>
</feature>
<feature type="binding site" evidence="12">
    <location>
        <position position="48"/>
    </location>
    <ligand>
        <name>[4Fe-4S] cluster</name>
        <dbReference type="ChEBI" id="CHEBI:49883"/>
        <label>1</label>
        <note>4Fe-4S-S-AdoMet</note>
    </ligand>
</feature>
<evidence type="ECO:0000256" key="3">
    <source>
        <dbReference type="ARBA" id="ARBA00022691"/>
    </source>
</evidence>
<dbReference type="InterPro" id="IPR013483">
    <property type="entry name" value="MoaA"/>
</dbReference>
<dbReference type="SFLD" id="SFLDG01383">
    <property type="entry name" value="cyclic_pyranopterin_phosphate"/>
    <property type="match status" value="1"/>
</dbReference>
<dbReference type="InterPro" id="IPR013785">
    <property type="entry name" value="Aldolase_TIM"/>
</dbReference>
<protein>
    <recommendedName>
        <fullName evidence="1 12">GTP 3',8-cyclase</fullName>
        <ecNumber evidence="1 12">4.1.99.22</ecNumber>
    </recommendedName>
    <alternativeName>
        <fullName evidence="12">Molybdenum cofactor biosynthesis protein A</fullName>
    </alternativeName>
</protein>
<keyword evidence="10 12" id="KW-0456">Lyase</keyword>